<feature type="chain" id="PRO_5011731740" description="DUF5007 domain-containing protein" evidence="1">
    <location>
        <begin position="20"/>
        <end position="345"/>
    </location>
</feature>
<feature type="signal peptide" evidence="1">
    <location>
        <begin position="1"/>
        <end position="19"/>
    </location>
</feature>
<gene>
    <name evidence="2" type="ORF">SAMN04488505_101747</name>
</gene>
<dbReference type="InterPro" id="IPR032173">
    <property type="entry name" value="DUF5007"/>
</dbReference>
<dbReference type="Proteomes" id="UP000198984">
    <property type="component" value="Unassembled WGS sequence"/>
</dbReference>
<keyword evidence="3" id="KW-1185">Reference proteome</keyword>
<protein>
    <recommendedName>
        <fullName evidence="4">DUF5007 domain-containing protein</fullName>
    </recommendedName>
</protein>
<evidence type="ECO:0008006" key="4">
    <source>
        <dbReference type="Google" id="ProtNLM"/>
    </source>
</evidence>
<evidence type="ECO:0000313" key="3">
    <source>
        <dbReference type="Proteomes" id="UP000198984"/>
    </source>
</evidence>
<proteinExistence type="predicted"/>
<sequence>MQRYKPYLIMLLLLATAMAGCYKNMVPDEKDFFSTNMNYNRTNFPVNLGRTNVYSYIFNADYSTQPLTFTLENVRHADSSAAPELLEKVATRQWKTFYSGLEKTIAEIEDKRSTVQAPVLDIRPNSGEIFFWNTDSARIKPGIYYFDVRVKNNGGEKVFKNMVLDVRRPRPYEPYEFDDITGIRKAWDQGGITHPDISGVVDQFNLNLPRDSVNVYFRKTDIKGNTLTFKIFDKDSVAIPFSNFNLTQWDSLRYRTGSIGLDVPFGFNRRMSADSTILTYDVTSPFPILADVSGNSDKAYIAFQYNRISFGHRYNAGIGLSLAIYEPGDWEVVFKFKVNPKFQDD</sequence>
<accession>A0A1H7J9X4</accession>
<dbReference type="RefSeq" id="WP_089906782.1">
    <property type="nucleotide sequence ID" value="NZ_FOBB01000001.1"/>
</dbReference>
<dbReference type="Pfam" id="PF16398">
    <property type="entry name" value="DUF5007"/>
    <property type="match status" value="1"/>
</dbReference>
<dbReference type="OrthoDB" id="737630at2"/>
<dbReference type="EMBL" id="FOBB01000001">
    <property type="protein sequence ID" value="SEK71102.1"/>
    <property type="molecule type" value="Genomic_DNA"/>
</dbReference>
<organism evidence="2 3">
    <name type="scientific">Chitinophaga rupis</name>
    <dbReference type="NCBI Taxonomy" id="573321"/>
    <lineage>
        <taxon>Bacteria</taxon>
        <taxon>Pseudomonadati</taxon>
        <taxon>Bacteroidota</taxon>
        <taxon>Chitinophagia</taxon>
        <taxon>Chitinophagales</taxon>
        <taxon>Chitinophagaceae</taxon>
        <taxon>Chitinophaga</taxon>
    </lineage>
</organism>
<dbReference type="STRING" id="573321.SAMN04488505_101747"/>
<evidence type="ECO:0000256" key="1">
    <source>
        <dbReference type="SAM" id="SignalP"/>
    </source>
</evidence>
<evidence type="ECO:0000313" key="2">
    <source>
        <dbReference type="EMBL" id="SEK71102.1"/>
    </source>
</evidence>
<name>A0A1H7J9X4_9BACT</name>
<dbReference type="AlphaFoldDB" id="A0A1H7J9X4"/>
<reference evidence="2 3" key="1">
    <citation type="submission" date="2016-10" db="EMBL/GenBank/DDBJ databases">
        <authorList>
            <person name="de Groot N.N."/>
        </authorList>
    </citation>
    <scope>NUCLEOTIDE SEQUENCE [LARGE SCALE GENOMIC DNA]</scope>
    <source>
        <strain evidence="2 3">DSM 21039</strain>
    </source>
</reference>
<keyword evidence="1" id="KW-0732">Signal</keyword>
<dbReference type="PROSITE" id="PS51257">
    <property type="entry name" value="PROKAR_LIPOPROTEIN"/>
    <property type="match status" value="1"/>
</dbReference>